<dbReference type="InterPro" id="IPR038146">
    <property type="entry name" value="933W_put_Xis_sf"/>
</dbReference>
<proteinExistence type="predicted"/>
<dbReference type="InterPro" id="IPR009634">
    <property type="entry name" value="Put_exci"/>
</dbReference>
<accession>A0A375ABQ7</accession>
<organism evidence="1 2">
    <name type="scientific">Dickeya aquatica</name>
    <dbReference type="NCBI Taxonomy" id="1401087"/>
    <lineage>
        <taxon>Bacteria</taxon>
        <taxon>Pseudomonadati</taxon>
        <taxon>Pseudomonadota</taxon>
        <taxon>Gammaproteobacteria</taxon>
        <taxon>Enterobacterales</taxon>
        <taxon>Pectobacteriaceae</taxon>
        <taxon>Dickeya</taxon>
    </lineage>
</organism>
<dbReference type="RefSeq" id="WP_067486712.1">
    <property type="nucleotide sequence ID" value="NZ_LT615367.1"/>
</dbReference>
<dbReference type="AlphaFoldDB" id="A0A375ABQ7"/>
<dbReference type="Pfam" id="PF06806">
    <property type="entry name" value="DUF1233"/>
    <property type="match status" value="1"/>
</dbReference>
<protein>
    <submittedName>
        <fullName evidence="1">YdaQ protein</fullName>
    </submittedName>
</protein>
<evidence type="ECO:0000313" key="2">
    <source>
        <dbReference type="Proteomes" id="UP000294820"/>
    </source>
</evidence>
<gene>
    <name evidence="1" type="ORF">DAQ1742_02671</name>
</gene>
<keyword evidence="2" id="KW-1185">Reference proteome</keyword>
<name>A0A375ABQ7_9GAMM</name>
<reference evidence="1 2" key="1">
    <citation type="submission" date="2016-09" db="EMBL/GenBank/DDBJ databases">
        <authorList>
            <person name="Reverchon S."/>
            <person name="Nasser W."/>
            <person name="Leonard S."/>
            <person name="Brochier C."/>
            <person name="Duprey A."/>
        </authorList>
    </citation>
    <scope>NUCLEOTIDE SEQUENCE [LARGE SCALE GENOMIC DNA]</scope>
    <source>
        <strain evidence="1 2">174/2</strain>
    </source>
</reference>
<dbReference type="KEGG" id="daq:DAQ1742_02671"/>
<evidence type="ECO:0000313" key="1">
    <source>
        <dbReference type="EMBL" id="SLM63544.1"/>
    </source>
</evidence>
<dbReference type="Proteomes" id="UP000294820">
    <property type="component" value="Chromosome 1"/>
</dbReference>
<dbReference type="EMBL" id="LT615367">
    <property type="protein sequence ID" value="SLM63544.1"/>
    <property type="molecule type" value="Genomic_DNA"/>
</dbReference>
<dbReference type="Gene3D" id="1.10.1660.60">
    <property type="entry name" value="Putative excisionased domain DUF1233"/>
    <property type="match status" value="1"/>
</dbReference>
<sequence>MTKNNIVFNHEWIVEDALKDLTGLDERQIERYRQGCWIEGVHFKRVSPSGEKTQRGITWYNHPAINQLIQEA</sequence>